<dbReference type="CDD" id="cd09276">
    <property type="entry name" value="Rnase_HI_RT_non_LTR"/>
    <property type="match status" value="1"/>
</dbReference>
<dbReference type="InterPro" id="IPR012337">
    <property type="entry name" value="RNaseH-like_sf"/>
</dbReference>
<dbReference type="InterPro" id="IPR036397">
    <property type="entry name" value="RNaseH_sf"/>
</dbReference>
<reference evidence="2 3" key="1">
    <citation type="journal article" date="2021" name="Elife">
        <title>Chloroplast acquisition without the gene transfer in kleptoplastic sea slugs, Plakobranchus ocellatus.</title>
        <authorList>
            <person name="Maeda T."/>
            <person name="Takahashi S."/>
            <person name="Yoshida T."/>
            <person name="Shimamura S."/>
            <person name="Takaki Y."/>
            <person name="Nagai Y."/>
            <person name="Toyoda A."/>
            <person name="Suzuki Y."/>
            <person name="Arimoto A."/>
            <person name="Ishii H."/>
            <person name="Satoh N."/>
            <person name="Nishiyama T."/>
            <person name="Hasebe M."/>
            <person name="Maruyama T."/>
            <person name="Minagawa J."/>
            <person name="Obokata J."/>
            <person name="Shigenobu S."/>
        </authorList>
    </citation>
    <scope>NUCLEOTIDE SEQUENCE [LARGE SCALE GENOMIC DNA]</scope>
</reference>
<keyword evidence="2" id="KW-0695">RNA-directed DNA polymerase</keyword>
<name>A0AAV4ABC2_9GAST</name>
<evidence type="ECO:0000259" key="1">
    <source>
        <dbReference type="PROSITE" id="PS50879"/>
    </source>
</evidence>
<dbReference type="PANTHER" id="PTHR33481:SF1">
    <property type="entry name" value="ENDONUCLEASE_EXONUCLEASE_PHOSPHATASE DOMAIN-CONTAINING PROTEIN-RELATED"/>
    <property type="match status" value="1"/>
</dbReference>
<gene>
    <name evidence="2" type="ORF">PoB_003105700</name>
</gene>
<keyword evidence="3" id="KW-1185">Reference proteome</keyword>
<dbReference type="AlphaFoldDB" id="A0AAV4ABC2"/>
<sequence length="549" mass="62092">MVELKSNDQAKKLGAIATFLDIPVTVSPHKSLNSSKGVIRSHDLQCCSEEDMVEELSGVTHARRIKVRQDSRSQRPPVSISTDRIYTEPALHLEGQPIPVKGEAKFLGVVFESKLTFYNHVQYLKKQCLKALNLLRVVGHTDWGADRATLLKLYRTLVRSKLDYGSVIYGSAKKHVLSALDPIHHQGLRIALMAFSTTPIKSLYAEAGEPSLEHRRIKLASNYVLKLKSLPRNPCHEIGFEAPLSDFSAVKKSEPNLVANTFEHFKNANISLNIIDNLHVQCPPPWEEHNITVDISLTKQNKENTSEVAYQKEFFRIKEKFSNHYAVFTDGSKLEEKVAAAAYFPEHPDRSKATRLRDGASVFSAELEGIALALTEIKKLTKYHKNFVIYSDSLSALQAIQSKNFKVIDIRRLYNLIRKFSPYVHISFVWISAHVGIQGNENVDKLAKAALIRTSTSGKLICYSDLKPKINTYIKSVWQRDWDAKGADKLHEMLPNLGEDLHRRGEGAGRKLETAMCRLRLSCRMWRDFRHGPNIGTYSEEPLVAFGYT</sequence>
<keyword evidence="2" id="KW-0808">Transferase</keyword>
<organism evidence="2 3">
    <name type="scientific">Plakobranchus ocellatus</name>
    <dbReference type="NCBI Taxonomy" id="259542"/>
    <lineage>
        <taxon>Eukaryota</taxon>
        <taxon>Metazoa</taxon>
        <taxon>Spiralia</taxon>
        <taxon>Lophotrochozoa</taxon>
        <taxon>Mollusca</taxon>
        <taxon>Gastropoda</taxon>
        <taxon>Heterobranchia</taxon>
        <taxon>Euthyneura</taxon>
        <taxon>Panpulmonata</taxon>
        <taxon>Sacoglossa</taxon>
        <taxon>Placobranchoidea</taxon>
        <taxon>Plakobranchidae</taxon>
        <taxon>Plakobranchus</taxon>
    </lineage>
</organism>
<dbReference type="SUPFAM" id="SSF53098">
    <property type="entry name" value="Ribonuclease H-like"/>
    <property type="match status" value="1"/>
</dbReference>
<dbReference type="Proteomes" id="UP000735302">
    <property type="component" value="Unassembled WGS sequence"/>
</dbReference>
<dbReference type="Gene3D" id="3.30.420.10">
    <property type="entry name" value="Ribonuclease H-like superfamily/Ribonuclease H"/>
    <property type="match status" value="1"/>
</dbReference>
<protein>
    <submittedName>
        <fullName evidence="2">RNA-directed DNA polymerase from mobile element jockey</fullName>
    </submittedName>
</protein>
<dbReference type="GO" id="GO:0004523">
    <property type="term" value="F:RNA-DNA hybrid ribonuclease activity"/>
    <property type="evidence" value="ECO:0007669"/>
    <property type="project" value="InterPro"/>
</dbReference>
<feature type="domain" description="RNase H type-1" evidence="1">
    <location>
        <begin position="321"/>
        <end position="452"/>
    </location>
</feature>
<proteinExistence type="predicted"/>
<dbReference type="Pfam" id="PF00075">
    <property type="entry name" value="RNase_H"/>
    <property type="match status" value="1"/>
</dbReference>
<comment type="caution">
    <text evidence="2">The sequence shown here is derived from an EMBL/GenBank/DDBJ whole genome shotgun (WGS) entry which is preliminary data.</text>
</comment>
<dbReference type="PANTHER" id="PTHR33481">
    <property type="entry name" value="REVERSE TRANSCRIPTASE"/>
    <property type="match status" value="1"/>
</dbReference>
<evidence type="ECO:0000313" key="2">
    <source>
        <dbReference type="EMBL" id="GFO04552.1"/>
    </source>
</evidence>
<dbReference type="GO" id="GO:0003676">
    <property type="term" value="F:nucleic acid binding"/>
    <property type="evidence" value="ECO:0007669"/>
    <property type="project" value="InterPro"/>
</dbReference>
<dbReference type="EMBL" id="BLXT01003739">
    <property type="protein sequence ID" value="GFO04552.1"/>
    <property type="molecule type" value="Genomic_DNA"/>
</dbReference>
<accession>A0AAV4ABC2</accession>
<dbReference type="InterPro" id="IPR002156">
    <property type="entry name" value="RNaseH_domain"/>
</dbReference>
<evidence type="ECO:0000313" key="3">
    <source>
        <dbReference type="Proteomes" id="UP000735302"/>
    </source>
</evidence>
<dbReference type="PROSITE" id="PS50879">
    <property type="entry name" value="RNASE_H_1"/>
    <property type="match status" value="1"/>
</dbReference>
<keyword evidence="2" id="KW-0548">Nucleotidyltransferase</keyword>
<dbReference type="GO" id="GO:0003964">
    <property type="term" value="F:RNA-directed DNA polymerase activity"/>
    <property type="evidence" value="ECO:0007669"/>
    <property type="project" value="UniProtKB-KW"/>
</dbReference>